<dbReference type="Gene3D" id="3.40.1190.20">
    <property type="match status" value="1"/>
</dbReference>
<dbReference type="InterPro" id="IPR011611">
    <property type="entry name" value="PfkB_dom"/>
</dbReference>
<evidence type="ECO:0000313" key="6">
    <source>
        <dbReference type="Proteomes" id="UP000032680"/>
    </source>
</evidence>
<dbReference type="SUPFAM" id="SSF53613">
    <property type="entry name" value="Ribokinase-like"/>
    <property type="match status" value="1"/>
</dbReference>
<evidence type="ECO:0000256" key="2">
    <source>
        <dbReference type="ARBA" id="ARBA00022679"/>
    </source>
</evidence>
<evidence type="ECO:0000313" key="5">
    <source>
        <dbReference type="EMBL" id="GAN78372.1"/>
    </source>
</evidence>
<dbReference type="InterPro" id="IPR052700">
    <property type="entry name" value="Carb_kinase_PfkB-like"/>
</dbReference>
<dbReference type="Gene3D" id="3.30.1110.10">
    <property type="match status" value="1"/>
</dbReference>
<sequence>MPARFDILGIGNAIVDVVARTDDGFLSRHDMHKGAMRLIDAAQAEALYAAMPPGEESSGGSVANTCAIAAELGARVAYLGKVAEDPLGAAFSRDIAASGVHFPTAKLPAGTLPTARCLILVTPEGQRTMNTFLGACVTFGEADVDTALIAQSAVTYLEGYLFDPPAAQAAFRLAAATAHAAGRQVALSLSDAFCVDRHRAAFRELVAGHVDILLANEAEVTSLYEVNSFEEAMAAARGDVGLAALTRSEAGSVILRGDETIAVAAEPARVVDTTGAGDAYAAGFLYGLTRDLPLAECGRIASLSAAEVIAHIGARRPRAAA</sequence>
<keyword evidence="2" id="KW-0808">Transferase</keyword>
<evidence type="ECO:0000256" key="3">
    <source>
        <dbReference type="ARBA" id="ARBA00022777"/>
    </source>
</evidence>
<comment type="similarity">
    <text evidence="1">Belongs to the carbohydrate kinase PfkB family.</text>
</comment>
<feature type="domain" description="Carbohydrate kinase PfkB" evidence="4">
    <location>
        <begin position="55"/>
        <end position="317"/>
    </location>
</feature>
<dbReference type="InterPro" id="IPR029056">
    <property type="entry name" value="Ribokinase-like"/>
</dbReference>
<accession>A0A0D6P9N9</accession>
<dbReference type="Pfam" id="PF00294">
    <property type="entry name" value="PfkB"/>
    <property type="match status" value="1"/>
</dbReference>
<proteinExistence type="inferred from homology"/>
<keyword evidence="3 5" id="KW-0418">Kinase</keyword>
<dbReference type="GO" id="GO:0016301">
    <property type="term" value="F:kinase activity"/>
    <property type="evidence" value="ECO:0007669"/>
    <property type="project" value="UniProtKB-KW"/>
</dbReference>
<evidence type="ECO:0000259" key="4">
    <source>
        <dbReference type="Pfam" id="PF00294"/>
    </source>
</evidence>
<dbReference type="InterPro" id="IPR002173">
    <property type="entry name" value="Carboh/pur_kinase_PfkB_CS"/>
</dbReference>
<evidence type="ECO:0000256" key="1">
    <source>
        <dbReference type="ARBA" id="ARBA00010688"/>
    </source>
</evidence>
<keyword evidence="6" id="KW-1185">Reference proteome</keyword>
<dbReference type="PROSITE" id="PS00584">
    <property type="entry name" value="PFKB_KINASES_2"/>
    <property type="match status" value="1"/>
</dbReference>
<comment type="caution">
    <text evidence="5">The sequence shown here is derived from an EMBL/GenBank/DDBJ whole genome shotgun (WGS) entry which is preliminary data.</text>
</comment>
<dbReference type="PANTHER" id="PTHR43320">
    <property type="entry name" value="SUGAR KINASE"/>
    <property type="match status" value="1"/>
</dbReference>
<gene>
    <name evidence="5" type="ORF">Asru_0794_03</name>
</gene>
<dbReference type="AlphaFoldDB" id="A0A0D6P9N9"/>
<dbReference type="Proteomes" id="UP000032680">
    <property type="component" value="Unassembled WGS sequence"/>
</dbReference>
<dbReference type="PANTHER" id="PTHR43320:SF3">
    <property type="entry name" value="CARBOHYDRATE KINASE PFKB DOMAIN-CONTAINING PROTEIN"/>
    <property type="match status" value="1"/>
</dbReference>
<organism evidence="5 6">
    <name type="scientific">Acidisphaera rubrifaciens HS-AP3</name>
    <dbReference type="NCBI Taxonomy" id="1231350"/>
    <lineage>
        <taxon>Bacteria</taxon>
        <taxon>Pseudomonadati</taxon>
        <taxon>Pseudomonadota</taxon>
        <taxon>Alphaproteobacteria</taxon>
        <taxon>Acetobacterales</taxon>
        <taxon>Acetobacteraceae</taxon>
        <taxon>Acidisphaera</taxon>
    </lineage>
</organism>
<protein>
    <submittedName>
        <fullName evidence="5">Sugar kinase PfkB</fullName>
    </submittedName>
</protein>
<reference evidence="5 6" key="1">
    <citation type="submission" date="2012-11" db="EMBL/GenBank/DDBJ databases">
        <title>Whole genome sequence of Acidisphaera rubrifaciens HS-AP3.</title>
        <authorList>
            <person name="Azuma Y."/>
            <person name="Higashiura N."/>
            <person name="Hirakawa H."/>
            <person name="Matsushita K."/>
        </authorList>
    </citation>
    <scope>NUCLEOTIDE SEQUENCE [LARGE SCALE GENOMIC DNA]</scope>
    <source>
        <strain evidence="5 6">HS-AP3</strain>
    </source>
</reference>
<dbReference type="CDD" id="cd01168">
    <property type="entry name" value="adenosine_kinase"/>
    <property type="match status" value="1"/>
</dbReference>
<name>A0A0D6P9N9_9PROT</name>
<dbReference type="EMBL" id="BANB01000793">
    <property type="protein sequence ID" value="GAN78372.1"/>
    <property type="molecule type" value="Genomic_DNA"/>
</dbReference>